<dbReference type="FunFam" id="3.30.830.10:FF:000015">
    <property type="entry name" value="Putative zinc metalloprotease"/>
    <property type="match status" value="1"/>
</dbReference>
<dbReference type="Pfam" id="PF00675">
    <property type="entry name" value="Peptidase_M16"/>
    <property type="match status" value="1"/>
</dbReference>
<feature type="region of interest" description="Disordered" evidence="1">
    <location>
        <begin position="1016"/>
        <end position="1051"/>
    </location>
</feature>
<dbReference type="AlphaFoldDB" id="A0A6A6NTL6"/>
<dbReference type="Gene3D" id="3.30.830.10">
    <property type="entry name" value="Metalloenzyme, LuxS/M16 peptidase-like"/>
    <property type="match status" value="4"/>
</dbReference>
<keyword evidence="5" id="KW-1185">Reference proteome</keyword>
<reference evidence="4" key="1">
    <citation type="journal article" date="2020" name="Stud. Mycol.">
        <title>101 Dothideomycetes genomes: a test case for predicting lifestyles and emergence of pathogens.</title>
        <authorList>
            <person name="Haridas S."/>
            <person name="Albert R."/>
            <person name="Binder M."/>
            <person name="Bloem J."/>
            <person name="Labutti K."/>
            <person name="Salamov A."/>
            <person name="Andreopoulos B."/>
            <person name="Baker S."/>
            <person name="Barry K."/>
            <person name="Bills G."/>
            <person name="Bluhm B."/>
            <person name="Cannon C."/>
            <person name="Castanera R."/>
            <person name="Culley D."/>
            <person name="Daum C."/>
            <person name="Ezra D."/>
            <person name="Gonzalez J."/>
            <person name="Henrissat B."/>
            <person name="Kuo A."/>
            <person name="Liang C."/>
            <person name="Lipzen A."/>
            <person name="Lutzoni F."/>
            <person name="Magnuson J."/>
            <person name="Mondo S."/>
            <person name="Nolan M."/>
            <person name="Ohm R."/>
            <person name="Pangilinan J."/>
            <person name="Park H.-J."/>
            <person name="Ramirez L."/>
            <person name="Alfaro M."/>
            <person name="Sun H."/>
            <person name="Tritt A."/>
            <person name="Yoshinaga Y."/>
            <person name="Zwiers L.-H."/>
            <person name="Turgeon B."/>
            <person name="Goodwin S."/>
            <person name="Spatafora J."/>
            <person name="Crous P."/>
            <person name="Grigoriev I."/>
        </authorList>
    </citation>
    <scope>NUCLEOTIDE SEQUENCE</scope>
    <source>
        <strain evidence="4">ATCC 16933</strain>
    </source>
</reference>
<evidence type="ECO:0000256" key="1">
    <source>
        <dbReference type="SAM" id="MobiDB-lite"/>
    </source>
</evidence>
<dbReference type="GO" id="GO:0046872">
    <property type="term" value="F:metal ion binding"/>
    <property type="evidence" value="ECO:0007669"/>
    <property type="project" value="InterPro"/>
</dbReference>
<evidence type="ECO:0000313" key="4">
    <source>
        <dbReference type="EMBL" id="KAF2454784.1"/>
    </source>
</evidence>
<dbReference type="OrthoDB" id="4953at2759"/>
<gene>
    <name evidence="4" type="ORF">BDY21DRAFT_290537</name>
</gene>
<dbReference type="InterPro" id="IPR011765">
    <property type="entry name" value="Pept_M16_N"/>
</dbReference>
<organism evidence="4 5">
    <name type="scientific">Lineolata rhizophorae</name>
    <dbReference type="NCBI Taxonomy" id="578093"/>
    <lineage>
        <taxon>Eukaryota</taxon>
        <taxon>Fungi</taxon>
        <taxon>Dikarya</taxon>
        <taxon>Ascomycota</taxon>
        <taxon>Pezizomycotina</taxon>
        <taxon>Dothideomycetes</taxon>
        <taxon>Dothideomycetes incertae sedis</taxon>
        <taxon>Lineolatales</taxon>
        <taxon>Lineolataceae</taxon>
        <taxon>Lineolata</taxon>
    </lineage>
</organism>
<feature type="domain" description="Peptidase M16 C-terminal" evidence="3">
    <location>
        <begin position="196"/>
        <end position="380"/>
    </location>
</feature>
<dbReference type="Pfam" id="PF05193">
    <property type="entry name" value="Peptidase_M16_C"/>
    <property type="match status" value="1"/>
</dbReference>
<dbReference type="InterPro" id="IPR011249">
    <property type="entry name" value="Metalloenz_LuxS/M16"/>
</dbReference>
<dbReference type="PANTHER" id="PTHR43016">
    <property type="entry name" value="PRESEQUENCE PROTEASE"/>
    <property type="match status" value="1"/>
</dbReference>
<evidence type="ECO:0000259" key="3">
    <source>
        <dbReference type="Pfam" id="PF05193"/>
    </source>
</evidence>
<dbReference type="FunFam" id="3.30.830.10:FF:000036">
    <property type="entry name" value="Putative zinc metalloprotease"/>
    <property type="match status" value="1"/>
</dbReference>
<sequence length="1051" mass="118321">MTTEKSYFKTIQKFKAEYATAEFTQYVSERTGMRVMVVNQKGPRIYGYFALATEIHDDSGAPHTLEHLCFMGSKSYKYKGVLDQLATRAYSFTNAWTSTDHTAYTLHTAGWAGFAQILPVYLEHVLFPTLTDAGCYTEVHHIDGEGKDAGVVYSEMQAVQNTQQELMELRARRLIYPEGNGFRYETGGMMEALRVLTAERIREFHGAMYQPKNLCLVLIGEVDEENMVEVLDKFEDGIIDDVPPLDAPFTRPWVDSEPTPPLTGSTIDTVEFPEEDETMGEVLIGFLGPKSDDLLNRTAMDVLLKYLTESTVSLLHNTLVEKEQLASGIPNYIDTRPNSVIWITLASVATKKLAYVEARFFEILRDATSKPLDMDYMEDCIHRWRRQIMYMTESSPTVFADQIIENHLFGRRDGKDLREQLATLDVFDEVAKWDDAQWREFLSKWLAHAHHVSILGMPSAKLSKKLKEEEKERVKAQQERLGPDGLKELAKKLEEAKAENDKPIPNSIIEQFEIPGTDTIHFFPTTTARSGLAKQLSKKLESHDIQKIVDKDGADESPLFIHFEHIPTNFVHYSLIITPGEDLPRELKPLLSVYLENFFSTPIMRNGKKVDFEQVVTELERETVTFRIGVGHGLGNSEVLRVRMVVERDKYEPTIGRLKEMLFCSVWDEERINATLTRLLAEIPDEKRSGNSMLQSVDTMMHYGPTSSLRAQDTLVRALYLKRLKALLAKNPSEVFSKLTELKSHLLRFDHFRATVFADMTRLTHPVSAWKALTDSMQMPASPSLTPLPARRAMLSDAGRRPGGRAFVVPMAPIDSSYATLVAAGPTSYDDASLPALMVALAYLDAVEGPMWVGVRGTGLAYGTYFTRSVDVGLLAFRIYRSPDAFKAYRVARDVVEGYIDGTRELEKHALEGAVSSIVTAFAGEQDNMIGAATVAFVDEVVKGVGKGWNDEMLKKVRQVKMEEIRTVLKELVLPVFEPSSANLIVTCAEIMKEGLKKNFEEAGFKPDIQPLTYFQDDYGLEPVEGEDEYDPDVDEDEDSASGSEDDDSDA</sequence>
<accession>A0A6A6NTL6</accession>
<dbReference type="EMBL" id="MU001689">
    <property type="protein sequence ID" value="KAF2454784.1"/>
    <property type="molecule type" value="Genomic_DNA"/>
</dbReference>
<feature type="compositionally biased region" description="Acidic residues" evidence="1">
    <location>
        <begin position="1024"/>
        <end position="1051"/>
    </location>
</feature>
<dbReference type="PANTHER" id="PTHR43016:SF16">
    <property type="entry name" value="METALLOPROTEASE, PUTATIVE (AFU_ORTHOLOGUE AFUA_4G07610)-RELATED"/>
    <property type="match status" value="1"/>
</dbReference>
<name>A0A6A6NTL6_9PEZI</name>
<dbReference type="SUPFAM" id="SSF63411">
    <property type="entry name" value="LuxS/MPP-like metallohydrolase"/>
    <property type="match status" value="4"/>
</dbReference>
<proteinExistence type="predicted"/>
<evidence type="ECO:0000259" key="2">
    <source>
        <dbReference type="Pfam" id="PF00675"/>
    </source>
</evidence>
<evidence type="ECO:0000313" key="5">
    <source>
        <dbReference type="Proteomes" id="UP000799766"/>
    </source>
</evidence>
<dbReference type="Proteomes" id="UP000799766">
    <property type="component" value="Unassembled WGS sequence"/>
</dbReference>
<feature type="domain" description="Peptidase M16 N-terminal" evidence="2">
    <location>
        <begin position="56"/>
        <end position="140"/>
    </location>
</feature>
<protein>
    <submittedName>
        <fullName evidence="4">Metallopeptidase</fullName>
    </submittedName>
</protein>
<dbReference type="FunFam" id="3.30.830.10:FF:000031">
    <property type="entry name" value="Putative zinc metalloprotease"/>
    <property type="match status" value="1"/>
</dbReference>
<dbReference type="InterPro" id="IPR007863">
    <property type="entry name" value="Peptidase_M16_C"/>
</dbReference>